<keyword evidence="5 8" id="KW-0479">Metal-binding</keyword>
<evidence type="ECO:0000256" key="7">
    <source>
        <dbReference type="ARBA" id="ARBA00022842"/>
    </source>
</evidence>
<dbReference type="PROSITE" id="PS00630">
    <property type="entry name" value="IMP_2"/>
    <property type="match status" value="1"/>
</dbReference>
<dbReference type="AlphaFoldDB" id="A0A7S2BWH7"/>
<feature type="binding site" evidence="8">
    <location>
        <position position="99"/>
    </location>
    <ligand>
        <name>Mg(2+)</name>
        <dbReference type="ChEBI" id="CHEBI:18420"/>
        <label>1</label>
        <note>catalytic</note>
    </ligand>
</feature>
<dbReference type="InterPro" id="IPR020550">
    <property type="entry name" value="Inositol_monophosphatase_CS"/>
</dbReference>
<dbReference type="EMBL" id="HBGS01020444">
    <property type="protein sequence ID" value="CAD9408914.1"/>
    <property type="molecule type" value="Transcribed_RNA"/>
</dbReference>
<dbReference type="InterPro" id="IPR000760">
    <property type="entry name" value="Inositol_monophosphatase-like"/>
</dbReference>
<evidence type="ECO:0000256" key="5">
    <source>
        <dbReference type="ARBA" id="ARBA00022723"/>
    </source>
</evidence>
<protein>
    <recommendedName>
        <fullName evidence="4">inositol-phosphate phosphatase</fullName>
        <ecNumber evidence="4">3.1.3.25</ecNumber>
    </recommendedName>
</protein>
<organism evidence="9">
    <name type="scientific">Octactis speculum</name>
    <dbReference type="NCBI Taxonomy" id="3111310"/>
    <lineage>
        <taxon>Eukaryota</taxon>
        <taxon>Sar</taxon>
        <taxon>Stramenopiles</taxon>
        <taxon>Ochrophyta</taxon>
        <taxon>Dictyochophyceae</taxon>
        <taxon>Dictyochales</taxon>
        <taxon>Dictyochaceae</taxon>
        <taxon>Octactis</taxon>
    </lineage>
</organism>
<name>A0A7S2BWH7_9STRA</name>
<dbReference type="GO" id="GO:0008934">
    <property type="term" value="F:inositol monophosphate 1-phosphatase activity"/>
    <property type="evidence" value="ECO:0007669"/>
    <property type="project" value="TreeGrafter"/>
</dbReference>
<keyword evidence="6" id="KW-0378">Hydrolase</keyword>
<comment type="pathway">
    <text evidence="2">Polyol metabolism; myo-inositol biosynthesis; myo-inositol from D-glucose 6-phosphate: step 2/2.</text>
</comment>
<comment type="cofactor">
    <cofactor evidence="1 8">
        <name>Mg(2+)</name>
        <dbReference type="ChEBI" id="CHEBI:18420"/>
    </cofactor>
</comment>
<sequence length="149" mass="15804">MAEELFYAQVGLGAYLGESRLATSGQEDLSKALIVQEFGYQRSQEALQLIHAASRRLLAAGAGGVRQFGSGVLDLCWVACGRVDAVYAGVAGEGWSCWDHAAGSLLITEAGGVVTQLDGSQFQVDDKTILACATNELRSRIQGLVNEPR</sequence>
<keyword evidence="7 8" id="KW-0460">Magnesium</keyword>
<evidence type="ECO:0000256" key="3">
    <source>
        <dbReference type="ARBA" id="ARBA00009759"/>
    </source>
</evidence>
<evidence type="ECO:0000256" key="2">
    <source>
        <dbReference type="ARBA" id="ARBA00005152"/>
    </source>
</evidence>
<gene>
    <name evidence="9" type="ORF">DSPE1174_LOCUS10573</name>
</gene>
<evidence type="ECO:0000256" key="8">
    <source>
        <dbReference type="PIRSR" id="PIRSR600760-2"/>
    </source>
</evidence>
<dbReference type="EC" id="3.1.3.25" evidence="4"/>
<proteinExistence type="inferred from homology"/>
<evidence type="ECO:0000256" key="6">
    <source>
        <dbReference type="ARBA" id="ARBA00022801"/>
    </source>
</evidence>
<evidence type="ECO:0000256" key="1">
    <source>
        <dbReference type="ARBA" id="ARBA00001946"/>
    </source>
</evidence>
<dbReference type="FunFam" id="3.40.190.80:FF:000002">
    <property type="entry name" value="Inositol-1-monophosphatase"/>
    <property type="match status" value="1"/>
</dbReference>
<dbReference type="GO" id="GO:0046872">
    <property type="term" value="F:metal ion binding"/>
    <property type="evidence" value="ECO:0007669"/>
    <property type="project" value="UniProtKB-KW"/>
</dbReference>
<dbReference type="GO" id="GO:0006020">
    <property type="term" value="P:inositol metabolic process"/>
    <property type="evidence" value="ECO:0007669"/>
    <property type="project" value="TreeGrafter"/>
</dbReference>
<dbReference type="GO" id="GO:0007165">
    <property type="term" value="P:signal transduction"/>
    <property type="evidence" value="ECO:0007669"/>
    <property type="project" value="TreeGrafter"/>
</dbReference>
<evidence type="ECO:0000313" key="9">
    <source>
        <dbReference type="EMBL" id="CAD9408914.1"/>
    </source>
</evidence>
<dbReference type="GO" id="GO:0046854">
    <property type="term" value="P:phosphatidylinositol phosphate biosynthetic process"/>
    <property type="evidence" value="ECO:0007669"/>
    <property type="project" value="InterPro"/>
</dbReference>
<dbReference type="Pfam" id="PF00459">
    <property type="entry name" value="Inositol_P"/>
    <property type="match status" value="1"/>
</dbReference>
<dbReference type="PANTHER" id="PTHR20854">
    <property type="entry name" value="INOSITOL MONOPHOSPHATASE"/>
    <property type="match status" value="1"/>
</dbReference>
<dbReference type="PANTHER" id="PTHR20854:SF4">
    <property type="entry name" value="INOSITOL-1-MONOPHOSPHATASE-RELATED"/>
    <property type="match status" value="1"/>
</dbReference>
<reference evidence="9" key="1">
    <citation type="submission" date="2021-01" db="EMBL/GenBank/DDBJ databases">
        <authorList>
            <person name="Corre E."/>
            <person name="Pelletier E."/>
            <person name="Niang G."/>
            <person name="Scheremetjew M."/>
            <person name="Finn R."/>
            <person name="Kale V."/>
            <person name="Holt S."/>
            <person name="Cochrane G."/>
            <person name="Meng A."/>
            <person name="Brown T."/>
            <person name="Cohen L."/>
        </authorList>
    </citation>
    <scope>NUCLEOTIDE SEQUENCE</scope>
    <source>
        <strain evidence="9">CCMP1381</strain>
    </source>
</reference>
<dbReference type="Gene3D" id="3.40.190.80">
    <property type="match status" value="1"/>
</dbReference>
<dbReference type="PRINTS" id="PR00377">
    <property type="entry name" value="IMPHPHTASES"/>
</dbReference>
<accession>A0A7S2BWH7</accession>
<evidence type="ECO:0000256" key="4">
    <source>
        <dbReference type="ARBA" id="ARBA00013106"/>
    </source>
</evidence>
<dbReference type="SUPFAM" id="SSF56655">
    <property type="entry name" value="Carbohydrate phosphatase"/>
    <property type="match status" value="1"/>
</dbReference>
<comment type="similarity">
    <text evidence="3">Belongs to the inositol monophosphatase superfamily.</text>
</comment>